<dbReference type="Gene3D" id="3.40.50.300">
    <property type="entry name" value="P-loop containing nucleotide triphosphate hydrolases"/>
    <property type="match status" value="1"/>
</dbReference>
<accession>A0A382AW25</accession>
<sequence>MKIVHVDHGLIPFDLWDFQEDMVRTFYDDRFVICKMPRQTGKSTTIIAFLLHYVLYNQDVRVGILANKGATARELLGRLQLAYENLPLWFQQGIVEWNKGSIELENGSKILASSTSSSAIRGGTFNVIFLDEFAFVPEHIAEEFFRSVYPTISSGKTTKVLIVSTPNGMNQFYKMWVDAVEKRSDYTPIDVHWSQVPGRDDDWKNQTIRNTSEDQFRVEFETEFIGSSNTLISPTKLRQMTFKPSIYEKDSLSVWELPKEDRMY</sequence>
<dbReference type="InterPro" id="IPR027417">
    <property type="entry name" value="P-loop_NTPase"/>
</dbReference>
<feature type="non-terminal residue" evidence="1">
    <location>
        <position position="264"/>
    </location>
</feature>
<evidence type="ECO:0000313" key="1">
    <source>
        <dbReference type="EMBL" id="SVB05638.1"/>
    </source>
</evidence>
<name>A0A382AW25_9ZZZZ</name>
<proteinExistence type="predicted"/>
<organism evidence="1">
    <name type="scientific">marine metagenome</name>
    <dbReference type="NCBI Taxonomy" id="408172"/>
    <lineage>
        <taxon>unclassified sequences</taxon>
        <taxon>metagenomes</taxon>
        <taxon>ecological metagenomes</taxon>
    </lineage>
</organism>
<dbReference type="AlphaFoldDB" id="A0A382AW25"/>
<reference evidence="1" key="1">
    <citation type="submission" date="2018-05" db="EMBL/GenBank/DDBJ databases">
        <authorList>
            <person name="Lanie J.A."/>
            <person name="Ng W.-L."/>
            <person name="Kazmierczak K.M."/>
            <person name="Andrzejewski T.M."/>
            <person name="Davidsen T.M."/>
            <person name="Wayne K.J."/>
            <person name="Tettelin H."/>
            <person name="Glass J.I."/>
            <person name="Rusch D."/>
            <person name="Podicherti R."/>
            <person name="Tsui H.-C.T."/>
            <person name="Winkler M.E."/>
        </authorList>
    </citation>
    <scope>NUCLEOTIDE SEQUENCE</scope>
</reference>
<dbReference type="SUPFAM" id="SSF52540">
    <property type="entry name" value="P-loop containing nucleoside triphosphate hydrolases"/>
    <property type="match status" value="1"/>
</dbReference>
<dbReference type="Pfam" id="PF03237">
    <property type="entry name" value="Terminase_6N"/>
    <property type="match status" value="1"/>
</dbReference>
<protein>
    <submittedName>
        <fullName evidence="1">Uncharacterized protein</fullName>
    </submittedName>
</protein>
<gene>
    <name evidence="1" type="ORF">METZ01_LOCUS158492</name>
</gene>
<dbReference type="EMBL" id="UINC01027055">
    <property type="protein sequence ID" value="SVB05638.1"/>
    <property type="molecule type" value="Genomic_DNA"/>
</dbReference>